<feature type="domain" description="ABC3 transporter permease C-terminal" evidence="8">
    <location>
        <begin position="285"/>
        <end position="397"/>
    </location>
</feature>
<keyword evidence="4 7" id="KW-1133">Transmembrane helix</keyword>
<dbReference type="EMBL" id="BAAAEI010000006">
    <property type="protein sequence ID" value="GAA0349500.1"/>
    <property type="molecule type" value="Genomic_DNA"/>
</dbReference>
<keyword evidence="3 7" id="KW-0812">Transmembrane</keyword>
<dbReference type="RefSeq" id="WP_343843010.1">
    <property type="nucleotide sequence ID" value="NZ_BAAAEI010000006.1"/>
</dbReference>
<dbReference type="InterPro" id="IPR050250">
    <property type="entry name" value="Macrolide_Exporter_MacB"/>
</dbReference>
<dbReference type="Proteomes" id="UP001501757">
    <property type="component" value="Unassembled WGS sequence"/>
</dbReference>
<keyword evidence="5 7" id="KW-0472">Membrane</keyword>
<dbReference type="InterPro" id="IPR003838">
    <property type="entry name" value="ABC3_permease_C"/>
</dbReference>
<gene>
    <name evidence="10" type="ORF">GCM10009092_12370</name>
</gene>
<evidence type="ECO:0000259" key="9">
    <source>
        <dbReference type="Pfam" id="PF12704"/>
    </source>
</evidence>
<comment type="similarity">
    <text evidence="6">Belongs to the ABC-4 integral membrane protein family.</text>
</comment>
<comment type="subcellular location">
    <subcellularLocation>
        <location evidence="1">Cell membrane</location>
        <topology evidence="1">Multi-pass membrane protein</topology>
    </subcellularLocation>
</comment>
<evidence type="ECO:0000256" key="2">
    <source>
        <dbReference type="ARBA" id="ARBA00022475"/>
    </source>
</evidence>
<name>A0ABP3GM43_9ALTE</name>
<evidence type="ECO:0000256" key="1">
    <source>
        <dbReference type="ARBA" id="ARBA00004651"/>
    </source>
</evidence>
<evidence type="ECO:0000256" key="4">
    <source>
        <dbReference type="ARBA" id="ARBA00022989"/>
    </source>
</evidence>
<reference evidence="11" key="1">
    <citation type="journal article" date="2019" name="Int. J. Syst. Evol. Microbiol.">
        <title>The Global Catalogue of Microorganisms (GCM) 10K type strain sequencing project: providing services to taxonomists for standard genome sequencing and annotation.</title>
        <authorList>
            <consortium name="The Broad Institute Genomics Platform"/>
            <consortium name="The Broad Institute Genome Sequencing Center for Infectious Disease"/>
            <person name="Wu L."/>
            <person name="Ma J."/>
        </authorList>
    </citation>
    <scope>NUCLEOTIDE SEQUENCE [LARGE SCALE GENOMIC DNA]</scope>
    <source>
        <strain evidence="11">JCM 13378</strain>
    </source>
</reference>
<proteinExistence type="inferred from homology"/>
<dbReference type="PANTHER" id="PTHR30572">
    <property type="entry name" value="MEMBRANE COMPONENT OF TRANSPORTER-RELATED"/>
    <property type="match status" value="1"/>
</dbReference>
<keyword evidence="2" id="KW-1003">Cell membrane</keyword>
<organism evidence="10 11">
    <name type="scientific">Bowmanella denitrificans</name>
    <dbReference type="NCBI Taxonomy" id="366582"/>
    <lineage>
        <taxon>Bacteria</taxon>
        <taxon>Pseudomonadati</taxon>
        <taxon>Pseudomonadota</taxon>
        <taxon>Gammaproteobacteria</taxon>
        <taxon>Alteromonadales</taxon>
        <taxon>Alteromonadaceae</taxon>
        <taxon>Bowmanella</taxon>
    </lineage>
</organism>
<feature type="transmembrane region" description="Helical" evidence="7">
    <location>
        <begin position="364"/>
        <end position="387"/>
    </location>
</feature>
<accession>A0ABP3GM43</accession>
<evidence type="ECO:0000313" key="11">
    <source>
        <dbReference type="Proteomes" id="UP001501757"/>
    </source>
</evidence>
<dbReference type="InterPro" id="IPR025857">
    <property type="entry name" value="MacB_PCD"/>
</dbReference>
<evidence type="ECO:0000259" key="8">
    <source>
        <dbReference type="Pfam" id="PF02687"/>
    </source>
</evidence>
<dbReference type="Pfam" id="PF02687">
    <property type="entry name" value="FtsX"/>
    <property type="match status" value="1"/>
</dbReference>
<feature type="transmembrane region" description="Helical" evidence="7">
    <location>
        <begin position="280"/>
        <end position="301"/>
    </location>
</feature>
<protein>
    <submittedName>
        <fullName evidence="10">ABC transporter permease</fullName>
    </submittedName>
</protein>
<comment type="caution">
    <text evidence="10">The sequence shown here is derived from an EMBL/GenBank/DDBJ whole genome shotgun (WGS) entry which is preliminary data.</text>
</comment>
<keyword evidence="11" id="KW-1185">Reference proteome</keyword>
<evidence type="ECO:0000256" key="3">
    <source>
        <dbReference type="ARBA" id="ARBA00022692"/>
    </source>
</evidence>
<evidence type="ECO:0000313" key="10">
    <source>
        <dbReference type="EMBL" id="GAA0349500.1"/>
    </source>
</evidence>
<evidence type="ECO:0000256" key="5">
    <source>
        <dbReference type="ARBA" id="ARBA00023136"/>
    </source>
</evidence>
<evidence type="ECO:0000256" key="6">
    <source>
        <dbReference type="ARBA" id="ARBA00038076"/>
    </source>
</evidence>
<feature type="transmembrane region" description="Helical" evidence="7">
    <location>
        <begin position="15"/>
        <end position="42"/>
    </location>
</feature>
<feature type="transmembrane region" description="Helical" evidence="7">
    <location>
        <begin position="336"/>
        <end position="357"/>
    </location>
</feature>
<evidence type="ECO:0000256" key="7">
    <source>
        <dbReference type="SAM" id="Phobius"/>
    </source>
</evidence>
<feature type="domain" description="MacB-like periplasmic core" evidence="9">
    <location>
        <begin position="46"/>
        <end position="244"/>
    </location>
</feature>
<dbReference type="Pfam" id="PF12704">
    <property type="entry name" value="MacB_PCD"/>
    <property type="match status" value="1"/>
</dbReference>
<dbReference type="PANTHER" id="PTHR30572:SF4">
    <property type="entry name" value="ABC TRANSPORTER PERMEASE YTRF"/>
    <property type="match status" value="1"/>
</dbReference>
<sequence length="404" mass="44701">MEIRPILLSLKQNKFMTIVTVLQVSLTMAVLSSAILTTLVTLRAWNMPSGIHHNNIIRINAEFYDDTQDLGAAMQRDLQRIKALPGVQDVARTYAVPFTAEDVVELYQTNEENAQPMQTAVFEAETSLLDVLQLKLLDGRRLSSADEVIDGTGASQGAASVMVSEALAKALFNEQSAVGKTLWLSKGGDPVQVVGVYSNVMTGERLNGRGMSYHSLIRPQLLWSQENEPEYLIRVEDGRGAAMIEELVSLFYQEQGRYVGASELLTRVQKRMYDGRGSRAMINLVISAVLMLITAVGIAGLTSFQVNQRRKQIGTRRALGARKSDIIRYFLTENTLITWFGCLLGALVTLFLIFDLSKRDEENYLNMGAIGLIILSMWVINAIATWLPARKAAKISPAIVTRGN</sequence>